<dbReference type="EMBL" id="CP020660">
    <property type="protein sequence ID" value="ATF09564.1"/>
    <property type="molecule type" value="Genomic_DNA"/>
</dbReference>
<gene>
    <name evidence="1" type="ORF">BTN50_1066</name>
</gene>
<proteinExistence type="predicted"/>
<name>A0A291B997_9GAMM</name>
<dbReference type="KEGG" id="elux:BTN50_1066"/>
<accession>A0A291B997</accession>
<dbReference type="Proteomes" id="UP000218160">
    <property type="component" value="Chromosome 1"/>
</dbReference>
<dbReference type="AlphaFoldDB" id="A0A291B997"/>
<reference evidence="2" key="1">
    <citation type="submission" date="2017-04" db="EMBL/GenBank/DDBJ databases">
        <title>Genome evolution of the luminous symbionts of deep sea anglerfish.</title>
        <authorList>
            <person name="Hendry T.A."/>
        </authorList>
    </citation>
    <scope>NUCLEOTIDE SEQUENCE [LARGE SCALE GENOMIC DNA]</scope>
</reference>
<keyword evidence="2" id="KW-1185">Reference proteome</keyword>
<organism evidence="1 2">
    <name type="scientific">Candidatus Enterovibrio altilux</name>
    <dbReference type="NCBI Taxonomy" id="1927128"/>
    <lineage>
        <taxon>Bacteria</taxon>
        <taxon>Pseudomonadati</taxon>
        <taxon>Pseudomonadota</taxon>
        <taxon>Gammaproteobacteria</taxon>
        <taxon>Vibrionales</taxon>
        <taxon>Vibrionaceae</taxon>
        <taxon>Enterovibrio</taxon>
    </lineage>
</organism>
<evidence type="ECO:0000313" key="1">
    <source>
        <dbReference type="EMBL" id="ATF09564.1"/>
    </source>
</evidence>
<protein>
    <submittedName>
        <fullName evidence="1">Uncharacterized protein</fullName>
    </submittedName>
</protein>
<sequence>MNNFFSLKQIDNVYAIHYLIFTKHIVRNIKNFAGINKIKSTTSTFYSEDFILFLTYPSMHYFCRLHWMDRINK</sequence>
<evidence type="ECO:0000313" key="2">
    <source>
        <dbReference type="Proteomes" id="UP000218160"/>
    </source>
</evidence>